<dbReference type="Proteomes" id="UP001276659">
    <property type="component" value="Unassembled WGS sequence"/>
</dbReference>
<gene>
    <name evidence="2" type="ORF">OEA41_006428</name>
</gene>
<name>A0AAD9Z7L6_9LECA</name>
<feature type="region of interest" description="Disordered" evidence="1">
    <location>
        <begin position="18"/>
        <end position="41"/>
    </location>
</feature>
<feature type="region of interest" description="Disordered" evidence="1">
    <location>
        <begin position="71"/>
        <end position="103"/>
    </location>
</feature>
<reference evidence="2" key="1">
    <citation type="submission" date="2022-11" db="EMBL/GenBank/DDBJ databases">
        <title>Chromosomal genome sequence assembly and mating type (MAT) locus characterization of the leprose asexual lichenized fungus Lepraria neglecta (Nyl.) Erichsen.</title>
        <authorList>
            <person name="Allen J.L."/>
            <person name="Pfeffer B."/>
        </authorList>
    </citation>
    <scope>NUCLEOTIDE SEQUENCE</scope>
    <source>
        <strain evidence="2">Allen 5258</strain>
    </source>
</reference>
<organism evidence="2 3">
    <name type="scientific">Lepraria neglecta</name>
    <dbReference type="NCBI Taxonomy" id="209136"/>
    <lineage>
        <taxon>Eukaryota</taxon>
        <taxon>Fungi</taxon>
        <taxon>Dikarya</taxon>
        <taxon>Ascomycota</taxon>
        <taxon>Pezizomycotina</taxon>
        <taxon>Lecanoromycetes</taxon>
        <taxon>OSLEUM clade</taxon>
        <taxon>Lecanoromycetidae</taxon>
        <taxon>Lecanorales</taxon>
        <taxon>Lecanorineae</taxon>
        <taxon>Stereocaulaceae</taxon>
        <taxon>Lepraria</taxon>
    </lineage>
</organism>
<dbReference type="AlphaFoldDB" id="A0AAD9Z7L6"/>
<sequence length="448" mass="52074">MADRAIHAATNNELLELNKRKERKASRDKGNWGNARVMNQNVIDQRKKDAAEKFDKASTENALKELAEEEKDYEQHLERASSAQDLQPQGHQPRIPSIKRPKIDPWSQRLEKETIKQFEELARNFAEQDTIEDIVNWNKYLLEQLDDEDLVKEYNVWSEMHFKPEPCVDSIVFENPEHDSFDFLRCLSNANWNVGNESLDMVSSMMLYGPRLRNKGLFMLGTFQRFWLVLRLNMWAISPQKTDPQLRELYGVADGQPGGVLGLRYKPIGDESTARYILHNEAIKSYGLPDKDYARWIDDVAEWTDIPYILALGIREDGHTKLRKDDSMEPNIRWTEDRNVGRKAFLYDGQEQYYFIHNPIYNSDISHTPTEGSDDDAQDIIFCHNPPPYTVARVKRRPKHFLDPRISLLQKATNIDLEPLSLSTPEIVETYTTKGKDGEYVRVGLFPK</sequence>
<feature type="compositionally biased region" description="Polar residues" evidence="1">
    <location>
        <begin position="81"/>
        <end position="90"/>
    </location>
</feature>
<keyword evidence="3" id="KW-1185">Reference proteome</keyword>
<protein>
    <submittedName>
        <fullName evidence="2">Uncharacterized protein</fullName>
    </submittedName>
</protein>
<evidence type="ECO:0000256" key="1">
    <source>
        <dbReference type="SAM" id="MobiDB-lite"/>
    </source>
</evidence>
<dbReference type="EMBL" id="JASNWA010000007">
    <property type="protein sequence ID" value="KAK3173099.1"/>
    <property type="molecule type" value="Genomic_DNA"/>
</dbReference>
<accession>A0AAD9Z7L6</accession>
<comment type="caution">
    <text evidence="2">The sequence shown here is derived from an EMBL/GenBank/DDBJ whole genome shotgun (WGS) entry which is preliminary data.</text>
</comment>
<evidence type="ECO:0000313" key="3">
    <source>
        <dbReference type="Proteomes" id="UP001276659"/>
    </source>
</evidence>
<proteinExistence type="predicted"/>
<evidence type="ECO:0000313" key="2">
    <source>
        <dbReference type="EMBL" id="KAK3173099.1"/>
    </source>
</evidence>